<protein>
    <recommendedName>
        <fullName evidence="1">Transposase (putative) YhgA-like domain-containing protein</fullName>
    </recommendedName>
</protein>
<dbReference type="InterPro" id="IPR006842">
    <property type="entry name" value="Transposase_31"/>
</dbReference>
<evidence type="ECO:0000313" key="2">
    <source>
        <dbReference type="EMBL" id="RGW55046.1"/>
    </source>
</evidence>
<organism evidence="2 3">
    <name type="scientific">Dorea formicigenerans</name>
    <dbReference type="NCBI Taxonomy" id="39486"/>
    <lineage>
        <taxon>Bacteria</taxon>
        <taxon>Bacillati</taxon>
        <taxon>Bacillota</taxon>
        <taxon>Clostridia</taxon>
        <taxon>Lachnospirales</taxon>
        <taxon>Lachnospiraceae</taxon>
        <taxon>Dorea</taxon>
    </lineage>
</organism>
<evidence type="ECO:0000313" key="3">
    <source>
        <dbReference type="Proteomes" id="UP000266376"/>
    </source>
</evidence>
<dbReference type="EMBL" id="QSAJ01000005">
    <property type="protein sequence ID" value="RGW55046.1"/>
    <property type="molecule type" value="Genomic_DNA"/>
</dbReference>
<accession>A0A395XU60</accession>
<sequence>MSFRILRYIVFIWTDYAAQQEKLHKGITKSKAFLYPPILPIVYYEGTSTWSAPLNFKDRVFLSDAFGDYIPSFNYLVVPLNKYSKQDLIEKNDELSLIFLINQLQSSSEFHDLKDIPKEYTEHLTDNTPDYLLKIIGKVIAVLLHKLNLPDEEVYDITDQITRRKFSMMFDNFQAYDVQETRRVSREEGRIEGKIEGEQLLLIKLVIKKLEKNYSAEQIAEILEESLDTIQPIYDIALRQAPDYNTDKVFEELNSNK</sequence>
<dbReference type="Pfam" id="PF04754">
    <property type="entry name" value="Transposase_31"/>
    <property type="match status" value="1"/>
</dbReference>
<dbReference type="AlphaFoldDB" id="A0A395XU60"/>
<proteinExistence type="predicted"/>
<reference evidence="2 3" key="1">
    <citation type="submission" date="2018-08" db="EMBL/GenBank/DDBJ databases">
        <title>A genome reference for cultivated species of the human gut microbiota.</title>
        <authorList>
            <person name="Zou Y."/>
            <person name="Xue W."/>
            <person name="Luo G."/>
        </authorList>
    </citation>
    <scope>NUCLEOTIDE SEQUENCE [LARGE SCALE GENOMIC DNA]</scope>
    <source>
        <strain evidence="2 3">AF12-11</strain>
    </source>
</reference>
<gene>
    <name evidence="2" type="ORF">DWV67_03070</name>
</gene>
<name>A0A395XU60_9FIRM</name>
<evidence type="ECO:0000259" key="1">
    <source>
        <dbReference type="Pfam" id="PF04754"/>
    </source>
</evidence>
<comment type="caution">
    <text evidence="2">The sequence shown here is derived from an EMBL/GenBank/DDBJ whole genome shotgun (WGS) entry which is preliminary data.</text>
</comment>
<dbReference type="Proteomes" id="UP000266376">
    <property type="component" value="Unassembled WGS sequence"/>
</dbReference>
<feature type="domain" description="Transposase (putative) YhgA-like" evidence="1">
    <location>
        <begin position="1"/>
        <end position="105"/>
    </location>
</feature>